<reference evidence="1 2" key="1">
    <citation type="journal article" date="2015" name="Genome Announc.">
        <title>Complete Genome Sequence of the Type Strain Corynebacterium mustelae DSM 45274, Isolated from Various Tissues of a Male Ferret with Lethal Sepsis.</title>
        <authorList>
            <person name="Ruckert C."/>
            <person name="Eimer J."/>
            <person name="Winkler A."/>
            <person name="Tauch A."/>
        </authorList>
    </citation>
    <scope>NUCLEOTIDE SEQUENCE [LARGE SCALE GENOMIC DNA]</scope>
    <source>
        <strain evidence="1 2">DSM 45274</strain>
    </source>
</reference>
<dbReference type="RefSeq" id="WP_047262388.1">
    <property type="nucleotide sequence ID" value="NZ_CP011542.1"/>
</dbReference>
<protein>
    <submittedName>
        <fullName evidence="1">Uncharacterized protein</fullName>
    </submittedName>
</protein>
<name>A0A0G3H3E2_9CORY</name>
<proteinExistence type="predicted"/>
<keyword evidence="2" id="KW-1185">Reference proteome</keyword>
<sequence length="385" mass="42907">MTNIRTPGYIHNPHDYWLPTPPLWELPQFQRGKATEAEIFALLEVLGPCEKVVPCVETDQLLARLVERGSLDRIFLPETMWSAQTEDFFFTHVRGVLDHLGEVPFLLSEPSFVDLSISASDLVSRLRRYSQLGLDALETDLVLALCRIDVAGIDVAAVTDELAGIDSEAAIRAIEYINDPIIEPELEWTSIPHEAWRVASPPGPEGLLSIGSFPHFGAAAMNHDHFRDFNEHEKGLYFAQVARRKAPLSAAMAINLLAELCFDNVPGPVDKAVHDAWERGLLIPGELDWAMIHWTSNLDSLTWWDQRLFMLAEEGLLSVVWPVWDQIVATAATANRKMPMGTINVVKNMAAFWGVAPSHGIEALAKRPNQSQAKKLARKILAENA</sequence>
<accession>A0A0G3H3E2</accession>
<dbReference type="Proteomes" id="UP000035199">
    <property type="component" value="Chromosome"/>
</dbReference>
<dbReference type="KEGG" id="cmv:CMUST_10135"/>
<gene>
    <name evidence="1" type="ORF">CMUST_10135</name>
</gene>
<reference evidence="2" key="2">
    <citation type="submission" date="2015-05" db="EMBL/GenBank/DDBJ databases">
        <title>Complete genome sequence of Corynebacterium mustelae DSM 45274, isolated from various tissues of a male ferret with lethal sepsis.</title>
        <authorList>
            <person name="Ruckert C."/>
            <person name="Albersmeier A."/>
            <person name="Winkler A."/>
            <person name="Tauch A."/>
        </authorList>
    </citation>
    <scope>NUCLEOTIDE SEQUENCE [LARGE SCALE GENOMIC DNA]</scope>
    <source>
        <strain evidence="2">DSM 45274</strain>
    </source>
</reference>
<evidence type="ECO:0000313" key="1">
    <source>
        <dbReference type="EMBL" id="AKK06343.1"/>
    </source>
</evidence>
<dbReference type="AlphaFoldDB" id="A0A0G3H3E2"/>
<dbReference type="PATRIC" id="fig|571915.4.peg.2151"/>
<dbReference type="OrthoDB" id="7065495at2"/>
<dbReference type="EMBL" id="CP011542">
    <property type="protein sequence ID" value="AKK06343.1"/>
    <property type="molecule type" value="Genomic_DNA"/>
</dbReference>
<dbReference type="STRING" id="571915.CMUST_10135"/>
<organism evidence="1 2">
    <name type="scientific">Corynebacterium mustelae</name>
    <dbReference type="NCBI Taxonomy" id="571915"/>
    <lineage>
        <taxon>Bacteria</taxon>
        <taxon>Bacillati</taxon>
        <taxon>Actinomycetota</taxon>
        <taxon>Actinomycetes</taxon>
        <taxon>Mycobacteriales</taxon>
        <taxon>Corynebacteriaceae</taxon>
        <taxon>Corynebacterium</taxon>
    </lineage>
</organism>
<evidence type="ECO:0000313" key="2">
    <source>
        <dbReference type="Proteomes" id="UP000035199"/>
    </source>
</evidence>